<name>A0A936F3H8_9BACT</name>
<dbReference type="AlphaFoldDB" id="A0A936F3H8"/>
<proteinExistence type="predicted"/>
<reference evidence="1 2" key="1">
    <citation type="submission" date="2020-10" db="EMBL/GenBank/DDBJ databases">
        <title>Connecting structure to function with the recovery of over 1000 high-quality activated sludge metagenome-assembled genomes encoding full-length rRNA genes using long-read sequencing.</title>
        <authorList>
            <person name="Singleton C.M."/>
            <person name="Petriglieri F."/>
            <person name="Kristensen J.M."/>
            <person name="Kirkegaard R.H."/>
            <person name="Michaelsen T.Y."/>
            <person name="Andersen M.H."/>
            <person name="Karst S.M."/>
            <person name="Dueholm M.S."/>
            <person name="Nielsen P.H."/>
            <person name="Albertsen M."/>
        </authorList>
    </citation>
    <scope>NUCLEOTIDE SEQUENCE [LARGE SCALE GENOMIC DNA]</scope>
    <source>
        <strain evidence="1">OdNE_18-Q3-R46-58_MAXAC.008</strain>
    </source>
</reference>
<evidence type="ECO:0000313" key="1">
    <source>
        <dbReference type="EMBL" id="MBK8573449.1"/>
    </source>
</evidence>
<organism evidence="1 2">
    <name type="scientific">Candidatus Geothrix odensensis</name>
    <dbReference type="NCBI Taxonomy" id="2954440"/>
    <lineage>
        <taxon>Bacteria</taxon>
        <taxon>Pseudomonadati</taxon>
        <taxon>Acidobacteriota</taxon>
        <taxon>Holophagae</taxon>
        <taxon>Holophagales</taxon>
        <taxon>Holophagaceae</taxon>
        <taxon>Geothrix</taxon>
    </lineage>
</organism>
<evidence type="ECO:0000313" key="2">
    <source>
        <dbReference type="Proteomes" id="UP000709959"/>
    </source>
</evidence>
<gene>
    <name evidence="1" type="ORF">IPN91_12600</name>
</gene>
<protein>
    <submittedName>
        <fullName evidence="1">Uncharacterized protein</fullName>
    </submittedName>
</protein>
<dbReference type="EMBL" id="JADKCH010000018">
    <property type="protein sequence ID" value="MBK8573449.1"/>
    <property type="molecule type" value="Genomic_DNA"/>
</dbReference>
<sequence length="75" mass="8242">MTKLTDNPFVDQGGTPYKQGDLIRGALNAGDNFKGTILNKLDAKDEKNPHKQPALLVDCGEDGYIIFPVRQVNRA</sequence>
<comment type="caution">
    <text evidence="1">The sequence shown here is derived from an EMBL/GenBank/DDBJ whole genome shotgun (WGS) entry which is preliminary data.</text>
</comment>
<accession>A0A936F3H8</accession>
<dbReference type="Proteomes" id="UP000709959">
    <property type="component" value="Unassembled WGS sequence"/>
</dbReference>